<dbReference type="Proteomes" id="UP001497623">
    <property type="component" value="Unassembled WGS sequence"/>
</dbReference>
<name>A0AAV2SGZ5_MEGNR</name>
<dbReference type="EMBL" id="CAXKWB010064263">
    <property type="protein sequence ID" value="CAL4187456.1"/>
    <property type="molecule type" value="Genomic_DNA"/>
</dbReference>
<protein>
    <recommendedName>
        <fullName evidence="1">VWFD domain-containing protein</fullName>
    </recommendedName>
</protein>
<comment type="caution">
    <text evidence="2">The sequence shown here is derived from an EMBL/GenBank/DDBJ whole genome shotgun (WGS) entry which is preliminary data.</text>
</comment>
<evidence type="ECO:0000313" key="2">
    <source>
        <dbReference type="EMBL" id="CAL4187456.1"/>
    </source>
</evidence>
<dbReference type="PROSITE" id="PS51233">
    <property type="entry name" value="VWFD"/>
    <property type="match status" value="1"/>
</dbReference>
<dbReference type="SMART" id="SM00216">
    <property type="entry name" value="VWD"/>
    <property type="match status" value="1"/>
</dbReference>
<organism evidence="2 3">
    <name type="scientific">Meganyctiphanes norvegica</name>
    <name type="common">Northern krill</name>
    <name type="synonym">Thysanopoda norvegica</name>
    <dbReference type="NCBI Taxonomy" id="48144"/>
    <lineage>
        <taxon>Eukaryota</taxon>
        <taxon>Metazoa</taxon>
        <taxon>Ecdysozoa</taxon>
        <taxon>Arthropoda</taxon>
        <taxon>Crustacea</taxon>
        <taxon>Multicrustacea</taxon>
        <taxon>Malacostraca</taxon>
        <taxon>Eumalacostraca</taxon>
        <taxon>Eucarida</taxon>
        <taxon>Euphausiacea</taxon>
        <taxon>Euphausiidae</taxon>
        <taxon>Meganyctiphanes</taxon>
    </lineage>
</organism>
<evidence type="ECO:0000313" key="3">
    <source>
        <dbReference type="Proteomes" id="UP001497623"/>
    </source>
</evidence>
<sequence length="463" mass="52408">MDNYATKVSAMIREGVNDCAASIDPPLMEFGGELTLSDAKKKRLGWESQTDCKRTLRNLNNFNLLSYDKMFFTMKWQEGQHSKFPFASYMVTYFLPGIMFPKAYYWYEENDSPANTALFEAYKQNERWSFLFEKPYLNAVAESIEIPPFIEEFLISPWPYEVTMFERYILGYDRPICYATTSQVQTFDGLTFNHNLGSCWTVAVSDCIHGRGLINVKQDSGTFHAEIVWIVGGLKVNISPDQVMINDEVVSSKSNYYKSSLYEVHKVTQGYVVQINWVAAVRVTNVGIGIEVHPSFKGQLCGACSNYDGDSSTVTGPMGCSYSEYDLFMAAWTIPPGPEEGCDDGGVLAAKKEQVKSYQASCQKQFIYPTGQVLSTMQKTCFDYNYDIRNEGDYICTSTEPVSTCRPGCTTAIPYRSNLLYDCVLSDDPASKKQRINGLASWPRPGCHYFKKWWYTQSTGCEA</sequence>
<feature type="domain" description="VWFD" evidence="1">
    <location>
        <begin position="175"/>
        <end position="343"/>
    </location>
</feature>
<dbReference type="InterPro" id="IPR001846">
    <property type="entry name" value="VWF_type-D"/>
</dbReference>
<reference evidence="2 3" key="1">
    <citation type="submission" date="2024-05" db="EMBL/GenBank/DDBJ databases">
        <authorList>
            <person name="Wallberg A."/>
        </authorList>
    </citation>
    <scope>NUCLEOTIDE SEQUENCE [LARGE SCALE GENOMIC DNA]</scope>
</reference>
<evidence type="ECO:0000259" key="1">
    <source>
        <dbReference type="PROSITE" id="PS51233"/>
    </source>
</evidence>
<dbReference type="AlphaFoldDB" id="A0AAV2SGZ5"/>
<keyword evidence="3" id="KW-1185">Reference proteome</keyword>
<dbReference type="Pfam" id="PF00094">
    <property type="entry name" value="VWD"/>
    <property type="match status" value="1"/>
</dbReference>
<proteinExistence type="predicted"/>
<accession>A0AAV2SGZ5</accession>
<gene>
    <name evidence="2" type="ORF">MNOR_LOCUS36191</name>
</gene>